<dbReference type="AlphaFoldDB" id="A0A5S5CZD9"/>
<dbReference type="EMBL" id="VNHW01000004">
    <property type="protein sequence ID" value="TYP88454.1"/>
    <property type="molecule type" value="Genomic_DNA"/>
</dbReference>
<name>A0A5S5CZD9_9ACTN</name>
<keyword evidence="1" id="KW-0732">Signal</keyword>
<reference evidence="2 3" key="1">
    <citation type="submission" date="2019-07" db="EMBL/GenBank/DDBJ databases">
        <title>Genomic Encyclopedia of Archaeal and Bacterial Type Strains, Phase II (KMG-II): from individual species to whole genera.</title>
        <authorList>
            <person name="Goeker M."/>
        </authorList>
    </citation>
    <scope>NUCLEOTIDE SEQUENCE [LARGE SCALE GENOMIC DNA]</scope>
    <source>
        <strain evidence="2 3">DSM 46842</strain>
    </source>
</reference>
<feature type="chain" id="PRO_5024304550" description="DUF5642 domain-containing protein" evidence="1">
    <location>
        <begin position="22"/>
        <end position="194"/>
    </location>
</feature>
<evidence type="ECO:0008006" key="4">
    <source>
        <dbReference type="Google" id="ProtNLM"/>
    </source>
</evidence>
<dbReference type="RefSeq" id="WP_166532586.1">
    <property type="nucleotide sequence ID" value="NZ_VNHW01000004.1"/>
</dbReference>
<keyword evidence="3" id="KW-1185">Reference proteome</keyword>
<evidence type="ECO:0000256" key="1">
    <source>
        <dbReference type="SAM" id="SignalP"/>
    </source>
</evidence>
<comment type="caution">
    <text evidence="2">The sequence shown here is derived from an EMBL/GenBank/DDBJ whole genome shotgun (WGS) entry which is preliminary data.</text>
</comment>
<proteinExistence type="predicted"/>
<protein>
    <recommendedName>
        <fullName evidence="4">DUF5642 domain-containing protein</fullName>
    </recommendedName>
</protein>
<feature type="signal peptide" evidence="1">
    <location>
        <begin position="1"/>
        <end position="21"/>
    </location>
</feature>
<dbReference type="Proteomes" id="UP000322499">
    <property type="component" value="Unassembled WGS sequence"/>
</dbReference>
<organism evidence="2 3">
    <name type="scientific">Blastococcus xanthinilyticus</name>
    <dbReference type="NCBI Taxonomy" id="1564164"/>
    <lineage>
        <taxon>Bacteria</taxon>
        <taxon>Bacillati</taxon>
        <taxon>Actinomycetota</taxon>
        <taxon>Actinomycetes</taxon>
        <taxon>Geodermatophilales</taxon>
        <taxon>Geodermatophilaceae</taxon>
        <taxon>Blastococcus</taxon>
    </lineage>
</organism>
<evidence type="ECO:0000313" key="3">
    <source>
        <dbReference type="Proteomes" id="UP000322499"/>
    </source>
</evidence>
<evidence type="ECO:0000313" key="2">
    <source>
        <dbReference type="EMBL" id="TYP88454.1"/>
    </source>
</evidence>
<dbReference type="PROSITE" id="PS51257">
    <property type="entry name" value="PROKAR_LIPOPROTEIN"/>
    <property type="match status" value="1"/>
</dbReference>
<gene>
    <name evidence="2" type="ORF">BD833_104158</name>
</gene>
<sequence>MRHLLAGVTSLLFLAGCASTAGDPAAVGAPPAPQVADVGALADQVATGRTAGCENPAGFEVVYPADWSVNSGAVVPPCSWFDAAAFTVPEASDVRTAAITFAVRPADEMVQPWPDVTASDAVDVGGRTAVRVEQVSGPGLYPVGTPITSYVVDLPSGEVLVASTVGLPGSDHERDVAVLDAMMDSLRFAAAPLV</sequence>
<accession>A0A5S5CZD9</accession>